<dbReference type="GO" id="GO:0005743">
    <property type="term" value="C:mitochondrial inner membrane"/>
    <property type="evidence" value="ECO:0007669"/>
    <property type="project" value="TreeGrafter"/>
</dbReference>
<dbReference type="PRINTS" id="PR00463">
    <property type="entry name" value="EP450I"/>
</dbReference>
<feature type="transmembrane region" description="Helical" evidence="19">
    <location>
        <begin position="841"/>
        <end position="860"/>
    </location>
</feature>
<feature type="transmembrane region" description="Helical" evidence="19">
    <location>
        <begin position="1228"/>
        <end position="1245"/>
    </location>
</feature>
<evidence type="ECO:0000256" key="3">
    <source>
        <dbReference type="ARBA" id="ARBA00007577"/>
    </source>
</evidence>
<feature type="domain" description="ABC transporter" evidence="20">
    <location>
        <begin position="1557"/>
        <end position="1794"/>
    </location>
</feature>
<evidence type="ECO:0000313" key="23">
    <source>
        <dbReference type="Proteomes" id="UP001144673"/>
    </source>
</evidence>
<dbReference type="PROSITE" id="PS00086">
    <property type="entry name" value="CYTOCHROME_P450"/>
    <property type="match status" value="1"/>
</dbReference>
<evidence type="ECO:0000256" key="8">
    <source>
        <dbReference type="ARBA" id="ARBA00022723"/>
    </source>
</evidence>
<dbReference type="InterPro" id="IPR003439">
    <property type="entry name" value="ABC_transporter-like_ATP-bd"/>
</dbReference>
<gene>
    <name evidence="22" type="ORF">LMH87_003794</name>
</gene>
<keyword evidence="16 19" id="KW-0472">Membrane</keyword>
<feature type="transmembrane region" description="Helical" evidence="19">
    <location>
        <begin position="1493"/>
        <end position="1517"/>
    </location>
</feature>
<evidence type="ECO:0000256" key="16">
    <source>
        <dbReference type="ARBA" id="ARBA00023136"/>
    </source>
</evidence>
<comment type="similarity">
    <text evidence="3">Belongs to the ABC transporter superfamily. ABCB family. Multidrug resistance exporter (TC 3.A.1.201) subfamily.</text>
</comment>
<dbReference type="CDD" id="cd11058">
    <property type="entry name" value="CYP60B-like"/>
    <property type="match status" value="1"/>
</dbReference>
<feature type="binding site" description="axial binding residue" evidence="17">
    <location>
        <position position="453"/>
    </location>
    <ligand>
        <name>heme</name>
        <dbReference type="ChEBI" id="CHEBI:30413"/>
    </ligand>
    <ligandPart>
        <name>Fe</name>
        <dbReference type="ChEBI" id="CHEBI:18248"/>
    </ligandPart>
</feature>
<evidence type="ECO:0000256" key="1">
    <source>
        <dbReference type="ARBA" id="ARBA00001971"/>
    </source>
</evidence>
<dbReference type="PANTHER" id="PTHR43394">
    <property type="entry name" value="ATP-DEPENDENT PERMEASE MDL1, MITOCHONDRIAL"/>
    <property type="match status" value="1"/>
</dbReference>
<dbReference type="GO" id="GO:0016887">
    <property type="term" value="F:ATP hydrolysis activity"/>
    <property type="evidence" value="ECO:0007669"/>
    <property type="project" value="InterPro"/>
</dbReference>
<evidence type="ECO:0000256" key="6">
    <source>
        <dbReference type="ARBA" id="ARBA00022617"/>
    </source>
</evidence>
<evidence type="ECO:0000256" key="12">
    <source>
        <dbReference type="ARBA" id="ARBA00022989"/>
    </source>
</evidence>
<evidence type="ECO:0000256" key="10">
    <source>
        <dbReference type="ARBA" id="ARBA00022741"/>
    </source>
</evidence>
<evidence type="ECO:0000256" key="5">
    <source>
        <dbReference type="ARBA" id="ARBA00022448"/>
    </source>
</evidence>
<dbReference type="PRINTS" id="PR00385">
    <property type="entry name" value="P450"/>
</dbReference>
<dbReference type="CDD" id="cd18577">
    <property type="entry name" value="ABC_6TM_Pgp_ABCB1_D1_like"/>
    <property type="match status" value="1"/>
</dbReference>
<dbReference type="InterPro" id="IPR039421">
    <property type="entry name" value="Type_1_exporter"/>
</dbReference>
<dbReference type="GO" id="GO:0015421">
    <property type="term" value="F:ABC-type oligopeptide transporter activity"/>
    <property type="evidence" value="ECO:0007669"/>
    <property type="project" value="TreeGrafter"/>
</dbReference>
<evidence type="ECO:0000256" key="14">
    <source>
        <dbReference type="ARBA" id="ARBA00023004"/>
    </source>
</evidence>
<dbReference type="PROSITE" id="PS50929">
    <property type="entry name" value="ABC_TM1F"/>
    <property type="match status" value="2"/>
</dbReference>
<dbReference type="Gene3D" id="3.40.50.300">
    <property type="entry name" value="P-loop containing nucleotide triphosphate hydrolases"/>
    <property type="match status" value="2"/>
</dbReference>
<feature type="transmembrane region" description="Helical" evidence="19">
    <location>
        <begin position="27"/>
        <end position="49"/>
    </location>
</feature>
<dbReference type="FunFam" id="3.40.50.300:FF:000251">
    <property type="entry name" value="ABC transporter B family member 19"/>
    <property type="match status" value="1"/>
</dbReference>
<comment type="cofactor">
    <cofactor evidence="1 17">
        <name>heme</name>
        <dbReference type="ChEBI" id="CHEBI:30413"/>
    </cofactor>
</comment>
<keyword evidence="14 17" id="KW-0408">Iron</keyword>
<proteinExistence type="inferred from homology"/>
<dbReference type="InterPro" id="IPR017871">
    <property type="entry name" value="ABC_transporter-like_CS"/>
</dbReference>
<dbReference type="SUPFAM" id="SSF90123">
    <property type="entry name" value="ABC transporter transmembrane region"/>
    <property type="match status" value="2"/>
</dbReference>
<feature type="transmembrane region" description="Helical" evidence="19">
    <location>
        <begin position="631"/>
        <end position="651"/>
    </location>
</feature>
<dbReference type="GO" id="GO:0016705">
    <property type="term" value="F:oxidoreductase activity, acting on paired donors, with incorporation or reduction of molecular oxygen"/>
    <property type="evidence" value="ECO:0007669"/>
    <property type="project" value="InterPro"/>
</dbReference>
<dbReference type="Pfam" id="PF00067">
    <property type="entry name" value="p450"/>
    <property type="match status" value="1"/>
</dbReference>
<dbReference type="InterPro" id="IPR002401">
    <property type="entry name" value="Cyt_P450_E_grp-I"/>
</dbReference>
<evidence type="ECO:0000256" key="7">
    <source>
        <dbReference type="ARBA" id="ARBA00022692"/>
    </source>
</evidence>
<feature type="transmembrane region" description="Helical" evidence="19">
    <location>
        <begin position="701"/>
        <end position="720"/>
    </location>
</feature>
<dbReference type="RefSeq" id="XP_056048597.1">
    <property type="nucleotide sequence ID" value="XM_056194917.1"/>
</dbReference>
<dbReference type="FunFam" id="1.10.630.10:FF:000158">
    <property type="entry name" value="Cytochrome P450, putative (Eurofung)"/>
    <property type="match status" value="1"/>
</dbReference>
<evidence type="ECO:0000259" key="21">
    <source>
        <dbReference type="PROSITE" id="PS50929"/>
    </source>
</evidence>
<feature type="transmembrane region" description="Helical" evidence="19">
    <location>
        <begin position="803"/>
        <end position="821"/>
    </location>
</feature>
<dbReference type="InterPro" id="IPR001128">
    <property type="entry name" value="Cyt_P450"/>
</dbReference>
<evidence type="ECO:0000256" key="19">
    <source>
        <dbReference type="SAM" id="Phobius"/>
    </source>
</evidence>
<dbReference type="PANTHER" id="PTHR43394:SF11">
    <property type="entry name" value="ATP-BINDING CASSETTE TRANSPORTER"/>
    <property type="match status" value="1"/>
</dbReference>
<feature type="transmembrane region" description="Helical" evidence="19">
    <location>
        <begin position="590"/>
        <end position="611"/>
    </location>
</feature>
<evidence type="ECO:0000256" key="4">
    <source>
        <dbReference type="ARBA" id="ARBA00010617"/>
    </source>
</evidence>
<comment type="caution">
    <text evidence="22">The sequence shown here is derived from an EMBL/GenBank/DDBJ whole genome shotgun (WGS) entry which is preliminary data.</text>
</comment>
<dbReference type="SUPFAM" id="SSF52540">
    <property type="entry name" value="P-loop containing nucleoside triphosphate hydrolases"/>
    <property type="match status" value="2"/>
</dbReference>
<dbReference type="InterPro" id="IPR036396">
    <property type="entry name" value="Cyt_P450_sf"/>
</dbReference>
<keyword evidence="6 17" id="KW-0349">Heme</keyword>
<dbReference type="KEGG" id="amus:LMH87_003794"/>
<organism evidence="22 23">
    <name type="scientific">Akanthomyces muscarius</name>
    <name type="common">Entomopathogenic fungus</name>
    <name type="synonym">Lecanicillium muscarium</name>
    <dbReference type="NCBI Taxonomy" id="2231603"/>
    <lineage>
        <taxon>Eukaryota</taxon>
        <taxon>Fungi</taxon>
        <taxon>Dikarya</taxon>
        <taxon>Ascomycota</taxon>
        <taxon>Pezizomycotina</taxon>
        <taxon>Sordariomycetes</taxon>
        <taxon>Hypocreomycetidae</taxon>
        <taxon>Hypocreales</taxon>
        <taxon>Cordycipitaceae</taxon>
        <taxon>Akanthomyces</taxon>
    </lineage>
</organism>
<dbReference type="SMART" id="SM00382">
    <property type="entry name" value="AAA"/>
    <property type="match status" value="2"/>
</dbReference>
<evidence type="ECO:0000313" key="22">
    <source>
        <dbReference type="EMBL" id="KAJ4144927.1"/>
    </source>
</evidence>
<dbReference type="GO" id="GO:0004497">
    <property type="term" value="F:monooxygenase activity"/>
    <property type="evidence" value="ECO:0007669"/>
    <property type="project" value="UniProtKB-KW"/>
</dbReference>
<evidence type="ECO:0000256" key="18">
    <source>
        <dbReference type="SAM" id="MobiDB-lite"/>
    </source>
</evidence>
<name>A0A9W8UF12_AKAMU</name>
<comment type="similarity">
    <text evidence="4">Belongs to the cytochrome P450 family.</text>
</comment>
<keyword evidence="12 19" id="KW-1133">Transmembrane helix</keyword>
<keyword evidence="7 19" id="KW-0812">Transmembrane</keyword>
<dbReference type="InterPro" id="IPR036640">
    <property type="entry name" value="ABC1_TM_sf"/>
</dbReference>
<feature type="compositionally biased region" description="Basic and acidic residues" evidence="18">
    <location>
        <begin position="1153"/>
        <end position="1169"/>
    </location>
</feature>
<dbReference type="CDD" id="cd03249">
    <property type="entry name" value="ABC_MTABC3_MDL1_MDL2"/>
    <property type="match status" value="1"/>
</dbReference>
<keyword evidence="13" id="KW-0560">Oxidoreductase</keyword>
<dbReference type="GO" id="GO:0020037">
    <property type="term" value="F:heme binding"/>
    <property type="evidence" value="ECO:0007669"/>
    <property type="project" value="InterPro"/>
</dbReference>
<dbReference type="Proteomes" id="UP001144673">
    <property type="component" value="Chromosome 2"/>
</dbReference>
<evidence type="ECO:0000256" key="11">
    <source>
        <dbReference type="ARBA" id="ARBA00022840"/>
    </source>
</evidence>
<keyword evidence="5" id="KW-0813">Transport</keyword>
<feature type="domain" description="ABC transmembrane type-1" evidence="21">
    <location>
        <begin position="633"/>
        <end position="868"/>
    </location>
</feature>
<reference evidence="22" key="1">
    <citation type="journal article" date="2023" name="Access Microbiol">
        <title>De-novo genome assembly for Akanthomyces muscarius, a biocontrol agent of insect agricultural pests.</title>
        <authorList>
            <person name="Erdos Z."/>
            <person name="Studholme D.J."/>
            <person name="Raymond B."/>
            <person name="Sharma M."/>
        </authorList>
    </citation>
    <scope>NUCLEOTIDE SEQUENCE</scope>
    <source>
        <strain evidence="22">Ve6</strain>
    </source>
</reference>
<accession>A0A9W8UF12</accession>
<evidence type="ECO:0000256" key="2">
    <source>
        <dbReference type="ARBA" id="ARBA00004141"/>
    </source>
</evidence>
<keyword evidence="11" id="KW-0067">ATP-binding</keyword>
<dbReference type="Pfam" id="PF00005">
    <property type="entry name" value="ABC_tran"/>
    <property type="match status" value="2"/>
</dbReference>
<dbReference type="InterPro" id="IPR011527">
    <property type="entry name" value="ABC1_TM_dom"/>
</dbReference>
<feature type="transmembrane region" description="Helical" evidence="19">
    <location>
        <begin position="1279"/>
        <end position="1302"/>
    </location>
</feature>
<evidence type="ECO:0000259" key="20">
    <source>
        <dbReference type="PROSITE" id="PS50893"/>
    </source>
</evidence>
<dbReference type="PROSITE" id="PS00211">
    <property type="entry name" value="ABC_TRANSPORTER_1"/>
    <property type="match status" value="2"/>
</dbReference>
<dbReference type="GO" id="GO:0005506">
    <property type="term" value="F:iron ion binding"/>
    <property type="evidence" value="ECO:0007669"/>
    <property type="project" value="InterPro"/>
</dbReference>
<feature type="domain" description="ABC transmembrane type-1" evidence="21">
    <location>
        <begin position="1234"/>
        <end position="1522"/>
    </location>
</feature>
<keyword evidence="23" id="KW-1185">Reference proteome</keyword>
<keyword evidence="8 17" id="KW-0479">Metal-binding</keyword>
<feature type="region of interest" description="Disordered" evidence="18">
    <location>
        <begin position="1153"/>
        <end position="1204"/>
    </location>
</feature>
<evidence type="ECO:0000256" key="9">
    <source>
        <dbReference type="ARBA" id="ARBA00022737"/>
    </source>
</evidence>
<protein>
    <submittedName>
        <fullName evidence="22">Uncharacterized protein</fullName>
    </submittedName>
</protein>
<dbReference type="Pfam" id="PF00664">
    <property type="entry name" value="ABC_membrane"/>
    <property type="match status" value="2"/>
</dbReference>
<dbReference type="EMBL" id="JAJHUN010000011">
    <property type="protein sequence ID" value="KAJ4144927.1"/>
    <property type="molecule type" value="Genomic_DNA"/>
</dbReference>
<dbReference type="GO" id="GO:0005524">
    <property type="term" value="F:ATP binding"/>
    <property type="evidence" value="ECO:0007669"/>
    <property type="project" value="UniProtKB-KW"/>
</dbReference>
<keyword evidence="10" id="KW-0547">Nucleotide-binding</keyword>
<feature type="compositionally biased region" description="Basic and acidic residues" evidence="18">
    <location>
        <begin position="1191"/>
        <end position="1200"/>
    </location>
</feature>
<dbReference type="PROSITE" id="PS50893">
    <property type="entry name" value="ABC_TRANSPORTER_2"/>
    <property type="match status" value="2"/>
</dbReference>
<dbReference type="InterPro" id="IPR017972">
    <property type="entry name" value="Cyt_P450_CS"/>
</dbReference>
<dbReference type="InterPro" id="IPR003593">
    <property type="entry name" value="AAA+_ATPase"/>
</dbReference>
<dbReference type="GO" id="GO:0090374">
    <property type="term" value="P:oligopeptide export from mitochondrion"/>
    <property type="evidence" value="ECO:0007669"/>
    <property type="project" value="TreeGrafter"/>
</dbReference>
<sequence>MPSTKFWHGVRPWPKDQQLTKLFSADFVVGTVLVTAILYITLSALYNIFFHKLASFPGPLLARSGLTWRIYQSQRGHLHHAIQKAHQKHGPVVRISPNELSFATVESWKAIYGHRTGGAPTPIKSEFYSIYGAGFGSLCIGSERDPHKHAKMRKMLSAAFATKSLLEQEEIITTGVDVFVSRIGEEGSNKKGINMTKWYEMATFDMLGEMAFGQSFQSVKIGKPHFWSEIIVSHLYFITLIDNLRRLPFMASLARLLFPSTLAMQNKNSRYARQKVTERLQKKSTRKDFLSVVVENYEKGSIDQEEMAAHVSTLTIAGAETTATFLAAATFYLLKNPECYQTLQNEISQAFASYEDINATKARQLPYLQAVINEALRIYAPGSGGFPRLSTGMNVGEFYVPAGAEVITHAWTLTHSEEYFSDPYSFKPERWLDPNSTDVKEASQPFSMGPRGCLGQNFAWMEINVILAKMLWTYELELLDQKLDWVAQSQLHVMWWKPDLMSMFMLKDGYETHGFIVVGDCEYIPPAMETSSQEMQMQPLRVDRDEEGKNLEVDKVNLSAEELAVIHSQLAEQRDSPTPFRFLFNCATKFDLALLAMSLIAAVGSGLAFPISDLLLGNMGQSFRGFFVGETSLVGNLLASFVAIVGFTYAGERILQQVRQRYLEAVLRQNVAFLDTIGIGEVNNCITTDTTLIQDAITLKACFTVAAFSNFCGAIVISFIKSWRLALVLLPSIVLIMLSMGVGAFFMVTNSQKAQEAYGRGANIAQEAISSIATTLAFNMQSPLLQKFENHAATTRIYQFRSGVALGFMMAAMNAVIWWTYGLAFWEGSRLFVRGQVDISAILTVLFAILTGSFALGNVAPHGQAIVKGLTSTKKLSATIFRASPTDPSSSNGDRIEDIRGEISLTDIRHVYPSRPGSLVMDGVSLHFPANKTTAIVGPSGSGKSTIVGLLERFFEPVSGNIRIDGHDVTSLNLTWLRQQIGLVSQEPTIFSTTVFENIRYGLIGTQHEHKSAEDVKDLVELAAKTANAYEFIQAMPNGFHSHVGSGGFLLSGGQKQRITIARAIISDPKILLLDEATSALDSKSERQVQAALNNAALGRTTIVIAHRLSTIANADNIVVFSAGRVVEQGTHRELLALKSLYYKLTEQQRCLSSDKNKGGDTHDEHCSVQDKLPSVEKQLSSNPLLSGGKEAPEDGKHSSSNEIAASSKKSASILELAKFCYRLNRRMLLPICGGFLLSVIAGGSHPTQSVFLAKIMGALSSQPSEFGHLRSEVNFWSAMYLLIGVTTIVGLLGQALCFVFYSEYLTYRARWRTFDTILHQDMATFYLPAYSTANLSMLLSHSAMQLQGMGGVTAGTILIILTIIVAGIILAISVGWKLGLVCTSTIPILFAAGVMQLKSQALLEAQARKVHEASAHFACEYSTSIRTVAALTLEKKVLAEYRQVLSGNRRKSLLLIAQSSLLFAFSQSAVFLSSALTFWYGSRLVVQDHYSIFQFYVCYTALVAGAYSAGAIFTFVPDMGKASAAARSIKDFHDRQILLDPREESGESAAAMTPSVQFDNVSFSYPNHKGNLVLDRVSLTVQPGQFVALVGASGSGKSTAVSLLERFFDPDEGHVVVGGKNIQKWNLRDYRNQLALVGQMPILYDGTIRENIVLDSTAEVSEQRVQKVCRDANIWDYIVSLPEGLQTQVGARGTMLSGGQKQRIAIARALLRDPKILLLDEATSALDSESERIVQAALDEAVQGRTTLAVAHRISTVQRADCIYVLDHGRVVESGTHQQLISLKGRYHELVQLQNIDEQ</sequence>
<feature type="domain" description="ABC transporter" evidence="20">
    <location>
        <begin position="903"/>
        <end position="1148"/>
    </location>
</feature>
<dbReference type="Gene3D" id="1.10.630.10">
    <property type="entry name" value="Cytochrome P450"/>
    <property type="match status" value="1"/>
</dbReference>
<keyword evidence="9" id="KW-0677">Repeat</keyword>
<feature type="transmembrane region" description="Helical" evidence="19">
    <location>
        <begin position="1353"/>
        <end position="1373"/>
    </location>
</feature>
<feature type="transmembrane region" description="Helical" evidence="19">
    <location>
        <begin position="1379"/>
        <end position="1398"/>
    </location>
</feature>
<dbReference type="FunFam" id="3.40.50.300:FF:000913">
    <property type="entry name" value="ABC multidrug transporter SitT"/>
    <property type="match status" value="1"/>
</dbReference>
<feature type="transmembrane region" description="Helical" evidence="19">
    <location>
        <begin position="1453"/>
        <end position="1481"/>
    </location>
</feature>
<evidence type="ECO:0000256" key="15">
    <source>
        <dbReference type="ARBA" id="ARBA00023033"/>
    </source>
</evidence>
<dbReference type="Gene3D" id="1.20.1560.10">
    <property type="entry name" value="ABC transporter type 1, transmembrane domain"/>
    <property type="match status" value="1"/>
</dbReference>
<dbReference type="InterPro" id="IPR027417">
    <property type="entry name" value="P-loop_NTPase"/>
</dbReference>
<dbReference type="GeneID" id="80890953"/>
<dbReference type="CDD" id="cd18578">
    <property type="entry name" value="ABC_6TM_Pgp_ABCB1_D2_like"/>
    <property type="match status" value="1"/>
</dbReference>
<dbReference type="SUPFAM" id="SSF48264">
    <property type="entry name" value="Cytochrome P450"/>
    <property type="match status" value="1"/>
</dbReference>
<feature type="transmembrane region" description="Helical" evidence="19">
    <location>
        <begin position="726"/>
        <end position="748"/>
    </location>
</feature>
<comment type="subcellular location">
    <subcellularLocation>
        <location evidence="2">Membrane</location>
        <topology evidence="2">Multi-pass membrane protein</topology>
    </subcellularLocation>
</comment>
<evidence type="ECO:0000256" key="13">
    <source>
        <dbReference type="ARBA" id="ARBA00023002"/>
    </source>
</evidence>
<evidence type="ECO:0000256" key="17">
    <source>
        <dbReference type="PIRSR" id="PIRSR602401-1"/>
    </source>
</evidence>
<keyword evidence="15" id="KW-0503">Monooxygenase</keyword>